<name>A0A6H5IQ83_9HYME</name>
<dbReference type="Proteomes" id="UP000479190">
    <property type="component" value="Unassembled WGS sequence"/>
</dbReference>
<dbReference type="AlphaFoldDB" id="A0A6H5IQ83"/>
<keyword evidence="2" id="KW-1185">Reference proteome</keyword>
<proteinExistence type="predicted"/>
<evidence type="ECO:0000313" key="1">
    <source>
        <dbReference type="EMBL" id="CAB0038982.1"/>
    </source>
</evidence>
<protein>
    <submittedName>
        <fullName evidence="1">Uncharacterized protein</fullName>
    </submittedName>
</protein>
<dbReference type="EMBL" id="CADCXV010000929">
    <property type="protein sequence ID" value="CAB0038982.1"/>
    <property type="molecule type" value="Genomic_DNA"/>
</dbReference>
<evidence type="ECO:0000313" key="2">
    <source>
        <dbReference type="Proteomes" id="UP000479190"/>
    </source>
</evidence>
<gene>
    <name evidence="1" type="ORF">TBRA_LOCUS10744</name>
</gene>
<accession>A0A6H5IQ83</accession>
<reference evidence="1 2" key="1">
    <citation type="submission" date="2020-02" db="EMBL/GenBank/DDBJ databases">
        <authorList>
            <person name="Ferguson B K."/>
        </authorList>
    </citation>
    <scope>NUCLEOTIDE SEQUENCE [LARGE SCALE GENOMIC DNA]</scope>
</reference>
<organism evidence="1 2">
    <name type="scientific">Trichogramma brassicae</name>
    <dbReference type="NCBI Taxonomy" id="86971"/>
    <lineage>
        <taxon>Eukaryota</taxon>
        <taxon>Metazoa</taxon>
        <taxon>Ecdysozoa</taxon>
        <taxon>Arthropoda</taxon>
        <taxon>Hexapoda</taxon>
        <taxon>Insecta</taxon>
        <taxon>Pterygota</taxon>
        <taxon>Neoptera</taxon>
        <taxon>Endopterygota</taxon>
        <taxon>Hymenoptera</taxon>
        <taxon>Apocrita</taxon>
        <taxon>Proctotrupomorpha</taxon>
        <taxon>Chalcidoidea</taxon>
        <taxon>Trichogrammatidae</taxon>
        <taxon>Trichogramma</taxon>
    </lineage>
</organism>
<sequence>MFFDELWELSLIPGHQLSPELGESRIPTLGLTKTSSRLAVERILCCFHTFRRRRSLHAHSTLLLYIDELMYTKGPSRLLSHCSRRKCLDIYTLLSKWYLNTLPSIDDNRHTAARENHAKVAKDDSRLIVPVHARLFKYNTCTIGPISAHCLLGRSRSFCSNESSRQLLHYNTRVVCAPHARYLRRIAY</sequence>